<dbReference type="InterPro" id="IPR029058">
    <property type="entry name" value="AB_hydrolase_fold"/>
</dbReference>
<evidence type="ECO:0000313" key="4">
    <source>
        <dbReference type="Proteomes" id="UP000013989"/>
    </source>
</evidence>
<feature type="transmembrane region" description="Helical" evidence="1">
    <location>
        <begin position="31"/>
        <end position="50"/>
    </location>
</feature>
<dbReference type="AlphaFoldDB" id="A0A9W5QEG2"/>
<dbReference type="Proteomes" id="UP000013989">
    <property type="component" value="Unassembled WGS sequence"/>
</dbReference>
<keyword evidence="1" id="KW-1133">Transmembrane helix</keyword>
<dbReference type="EMBL" id="AHEJ01000096">
    <property type="protein sequence ID" value="EOP59994.1"/>
    <property type="molecule type" value="Genomic_DNA"/>
</dbReference>
<organism evidence="3 4">
    <name type="scientific">Bacillus cereus ISP2954</name>
    <dbReference type="NCBI Taxonomy" id="1053215"/>
    <lineage>
        <taxon>Bacteria</taxon>
        <taxon>Bacillati</taxon>
        <taxon>Bacillota</taxon>
        <taxon>Bacilli</taxon>
        <taxon>Bacillales</taxon>
        <taxon>Bacillaceae</taxon>
        <taxon>Bacillus</taxon>
        <taxon>Bacillus cereus group</taxon>
    </lineage>
</organism>
<proteinExistence type="predicted"/>
<reference evidence="3 4" key="1">
    <citation type="submission" date="2012-12" db="EMBL/GenBank/DDBJ databases">
        <title>The Genome Sequence of Bacillus cereus ISP2954.</title>
        <authorList>
            <consortium name="The Broad Institute Genome Sequencing Platform"/>
            <consortium name="The Broad Institute Genome Sequencing Center for Infectious Disease"/>
            <person name="Feldgarden M."/>
            <person name="Van der Auwera G.A."/>
            <person name="Mahillon J."/>
            <person name="Duprez V."/>
            <person name="Timmery S."/>
            <person name="Mattelet C."/>
            <person name="Dierick K."/>
            <person name="Sun M."/>
            <person name="Yu Z."/>
            <person name="Zhu L."/>
            <person name="Hu X."/>
            <person name="Shank E.B."/>
            <person name="Swiecicka I."/>
            <person name="Hansen B.M."/>
            <person name="Andrup L."/>
            <person name="Walker B."/>
            <person name="Young S.K."/>
            <person name="Zeng Q."/>
            <person name="Gargeya S."/>
            <person name="Fitzgerald M."/>
            <person name="Haas B."/>
            <person name="Abouelleil A."/>
            <person name="Alvarado L."/>
            <person name="Arachchi H.M."/>
            <person name="Berlin A.M."/>
            <person name="Chapman S.B."/>
            <person name="Dewar J."/>
            <person name="Goldberg J."/>
            <person name="Griggs A."/>
            <person name="Gujja S."/>
            <person name="Hansen M."/>
            <person name="Howarth C."/>
            <person name="Imamovic A."/>
            <person name="Larimer J."/>
            <person name="McCowan C."/>
            <person name="Murphy C."/>
            <person name="Neiman D."/>
            <person name="Pearson M."/>
            <person name="Priest M."/>
            <person name="Roberts A."/>
            <person name="Saif S."/>
            <person name="Shea T."/>
            <person name="Sisk P."/>
            <person name="Sykes S."/>
            <person name="Wortman J."/>
            <person name="Nusbaum C."/>
            <person name="Birren B."/>
        </authorList>
    </citation>
    <scope>NUCLEOTIDE SEQUENCE [LARGE SCALE GENOMIC DNA]</scope>
    <source>
        <strain evidence="3 4">ISP2954</strain>
    </source>
</reference>
<evidence type="ECO:0000313" key="3">
    <source>
        <dbReference type="EMBL" id="EOP59994.1"/>
    </source>
</evidence>
<accession>A0A9W5QEG2</accession>
<evidence type="ECO:0000256" key="1">
    <source>
        <dbReference type="SAM" id="Phobius"/>
    </source>
</evidence>
<comment type="caution">
    <text evidence="3">The sequence shown here is derived from an EMBL/GenBank/DDBJ whole genome shotgun (WGS) entry which is preliminary data.</text>
</comment>
<evidence type="ECO:0000259" key="2">
    <source>
        <dbReference type="Pfam" id="PF12695"/>
    </source>
</evidence>
<dbReference type="Gene3D" id="3.40.50.1820">
    <property type="entry name" value="alpha/beta hydrolase"/>
    <property type="match status" value="1"/>
</dbReference>
<dbReference type="SUPFAM" id="SSF53474">
    <property type="entry name" value="alpha/beta-Hydrolases"/>
    <property type="match status" value="1"/>
</dbReference>
<dbReference type="GO" id="GO:0016787">
    <property type="term" value="F:hydrolase activity"/>
    <property type="evidence" value="ECO:0007669"/>
    <property type="project" value="InterPro"/>
</dbReference>
<gene>
    <name evidence="3" type="ORF">IGU_04510</name>
</gene>
<keyword evidence="1" id="KW-0812">Transmembrane</keyword>
<sequence>MLEFLCVLMIIRNMEYIHLMEVIFVKKWIKITLYSLLAILIIGSITFLTWSQFTYKPTQEALSLVDDKKDEDNIVFGAKDAKVGVIFYQGAKVEAEAYSYLGEALAKDGHFVVMPQLPLNLAILGINEVDSVIEKYPEVQKWYVAGHSMGGAMISKYAFQHEDKVDGIIFLGSYPADDFSTKSIPMLSIYGEVDALATVEKIENNKKFMSKNTTMHMIKGGNHAHFGMYGEQKGDNASLITPKAQRDETVKVIEQWLLEQ</sequence>
<feature type="domain" description="Alpha/beta hydrolase fold-5" evidence="2">
    <location>
        <begin position="84"/>
        <end position="246"/>
    </location>
</feature>
<keyword evidence="1" id="KW-0472">Membrane</keyword>
<name>A0A9W5QEG2_BACCE</name>
<protein>
    <recommendedName>
        <fullName evidence="2">Alpha/beta hydrolase fold-5 domain-containing protein</fullName>
    </recommendedName>
</protein>
<dbReference type="InterPro" id="IPR029059">
    <property type="entry name" value="AB_hydrolase_5"/>
</dbReference>
<dbReference type="Pfam" id="PF12695">
    <property type="entry name" value="Abhydrolase_5"/>
    <property type="match status" value="1"/>
</dbReference>